<organism evidence="1 2">
    <name type="scientific">Lindgomyces ingoldianus</name>
    <dbReference type="NCBI Taxonomy" id="673940"/>
    <lineage>
        <taxon>Eukaryota</taxon>
        <taxon>Fungi</taxon>
        <taxon>Dikarya</taxon>
        <taxon>Ascomycota</taxon>
        <taxon>Pezizomycotina</taxon>
        <taxon>Dothideomycetes</taxon>
        <taxon>Pleosporomycetidae</taxon>
        <taxon>Pleosporales</taxon>
        <taxon>Lindgomycetaceae</taxon>
        <taxon>Lindgomyces</taxon>
    </lineage>
</organism>
<evidence type="ECO:0000313" key="2">
    <source>
        <dbReference type="Proteomes" id="UP000799755"/>
    </source>
</evidence>
<name>A0ACB6QIZ6_9PLEO</name>
<proteinExistence type="predicted"/>
<keyword evidence="2" id="KW-1185">Reference proteome</keyword>
<accession>A0ACB6QIZ6</accession>
<evidence type="ECO:0000313" key="1">
    <source>
        <dbReference type="EMBL" id="KAF2466302.1"/>
    </source>
</evidence>
<reference evidence="1" key="1">
    <citation type="journal article" date="2020" name="Stud. Mycol.">
        <title>101 Dothideomycetes genomes: a test case for predicting lifestyles and emergence of pathogens.</title>
        <authorList>
            <person name="Haridas S."/>
            <person name="Albert R."/>
            <person name="Binder M."/>
            <person name="Bloem J."/>
            <person name="Labutti K."/>
            <person name="Salamov A."/>
            <person name="Andreopoulos B."/>
            <person name="Baker S."/>
            <person name="Barry K."/>
            <person name="Bills G."/>
            <person name="Bluhm B."/>
            <person name="Cannon C."/>
            <person name="Castanera R."/>
            <person name="Culley D."/>
            <person name="Daum C."/>
            <person name="Ezra D."/>
            <person name="Gonzalez J."/>
            <person name="Henrissat B."/>
            <person name="Kuo A."/>
            <person name="Liang C."/>
            <person name="Lipzen A."/>
            <person name="Lutzoni F."/>
            <person name="Magnuson J."/>
            <person name="Mondo S."/>
            <person name="Nolan M."/>
            <person name="Ohm R."/>
            <person name="Pangilinan J."/>
            <person name="Park H.-J."/>
            <person name="Ramirez L."/>
            <person name="Alfaro M."/>
            <person name="Sun H."/>
            <person name="Tritt A."/>
            <person name="Yoshinaga Y."/>
            <person name="Zwiers L.-H."/>
            <person name="Turgeon B."/>
            <person name="Goodwin S."/>
            <person name="Spatafora J."/>
            <person name="Crous P."/>
            <person name="Grigoriev I."/>
        </authorList>
    </citation>
    <scope>NUCLEOTIDE SEQUENCE</scope>
    <source>
        <strain evidence="1">ATCC 200398</strain>
    </source>
</reference>
<sequence length="636" mass="72940">MPSHLTPFIPYIEKCSDDSETKIPLLGQSPRGIQLDALRSWLRICSTQHGLLCQGDSQEEQGSWSGPLLLIDVQKQCLVPVASQTRYVALSYVWGQSQSSCTTKETVNILYQAGSLTHGPIDLPSTVQDAIDLVLGLGERYLWVDRYCIVQDDSIAKQCQLNAMDKIYANSFFTIFAAQNEDAADGLYGDRRVLSNCGSDKTDFFLRQSNRQFMLGHARKLMRSKWYSRGWTFQEHLFAPRRLLFHDDTVNWECGCAAWHEGQDLSVLEDDRRPPLSNPKPRSQYITIPRTGFDCTPWPDMFRYSRLVSMYNRRDLTFPEDVLDAFTGTLSYLSIIFEGSFICGLPQFCFDAALLWQPWDVLERRISAKRIAPEAVLPSWSWVGWSGTLNSESWRSTSTYMKEPLDVPNKNAQCSWMTRSTVSWTHSETLYGKQRPVRVSALVLQPLLNANRVELPKGWSRHIDKNDEIVYRHDCDPAQDFRYPIPIRDQHRAHMPPMNSRYLHTKTRRAFFKLGEAYSSIASVCTAVDILDSSDAWSGALRINQSSSEDNIFTYLNTSVELVEISAGSVKNQDVEENCFEEWNRKQCPRHLGLYEFYNVLWVEWREGVAYRKALGRVEMSAWEKVAKEVINLALG</sequence>
<dbReference type="EMBL" id="MU003525">
    <property type="protein sequence ID" value="KAF2466302.1"/>
    <property type="molecule type" value="Genomic_DNA"/>
</dbReference>
<gene>
    <name evidence="1" type="ORF">BDR25DRAFT_377397</name>
</gene>
<protein>
    <submittedName>
        <fullName evidence="1">HET-domain-containing protein</fullName>
    </submittedName>
</protein>
<dbReference type="Proteomes" id="UP000799755">
    <property type="component" value="Unassembled WGS sequence"/>
</dbReference>
<comment type="caution">
    <text evidence="1">The sequence shown here is derived from an EMBL/GenBank/DDBJ whole genome shotgun (WGS) entry which is preliminary data.</text>
</comment>